<dbReference type="Pfam" id="PF00621">
    <property type="entry name" value="RhoGEF"/>
    <property type="match status" value="1"/>
</dbReference>
<dbReference type="Gene3D" id="1.10.510.10">
    <property type="entry name" value="Transferase(Phosphotransferase) domain 1"/>
    <property type="match status" value="1"/>
</dbReference>
<dbReference type="GO" id="GO:0005524">
    <property type="term" value="F:ATP binding"/>
    <property type="evidence" value="ECO:0007669"/>
    <property type="project" value="UniProtKB-KW"/>
</dbReference>
<feature type="compositionally biased region" description="Basic and acidic residues" evidence="3">
    <location>
        <begin position="391"/>
        <end position="400"/>
    </location>
</feature>
<dbReference type="Gene3D" id="1.20.900.10">
    <property type="entry name" value="Dbl homology (DH) domain"/>
    <property type="match status" value="1"/>
</dbReference>
<evidence type="ECO:0000256" key="3">
    <source>
        <dbReference type="SAM" id="MobiDB-lite"/>
    </source>
</evidence>
<dbReference type="InterPro" id="IPR035899">
    <property type="entry name" value="DBL_dom_sf"/>
</dbReference>
<keyword evidence="2" id="KW-0067">ATP-binding</keyword>
<protein>
    <submittedName>
        <fullName evidence="6">Uncharacterized protein</fullName>
    </submittedName>
</protein>
<dbReference type="InterPro" id="IPR000719">
    <property type="entry name" value="Prot_kinase_dom"/>
</dbReference>
<dbReference type="SUPFAM" id="SSF56112">
    <property type="entry name" value="Protein kinase-like (PK-like)"/>
    <property type="match status" value="1"/>
</dbReference>
<keyword evidence="7" id="KW-1185">Reference proteome</keyword>
<evidence type="ECO:0000256" key="1">
    <source>
        <dbReference type="ARBA" id="ARBA00022741"/>
    </source>
</evidence>
<dbReference type="PROSITE" id="PS50010">
    <property type="entry name" value="DH_2"/>
    <property type="match status" value="1"/>
</dbReference>
<dbReference type="SUPFAM" id="SSF50729">
    <property type="entry name" value="PH domain-like"/>
    <property type="match status" value="1"/>
</dbReference>
<dbReference type="GO" id="GO:0005085">
    <property type="term" value="F:guanyl-nucleotide exchange factor activity"/>
    <property type="evidence" value="ECO:0007669"/>
    <property type="project" value="InterPro"/>
</dbReference>
<dbReference type="SMART" id="SM00325">
    <property type="entry name" value="RhoGEF"/>
    <property type="match status" value="1"/>
</dbReference>
<name>A0AAD5SE50_9FUNG</name>
<dbReference type="Proteomes" id="UP001212841">
    <property type="component" value="Unassembled WGS sequence"/>
</dbReference>
<dbReference type="SUPFAM" id="SSF48065">
    <property type="entry name" value="DBL homology domain (DH-domain)"/>
    <property type="match status" value="1"/>
</dbReference>
<feature type="domain" description="DH" evidence="4">
    <location>
        <begin position="532"/>
        <end position="719"/>
    </location>
</feature>
<feature type="compositionally biased region" description="Low complexity" evidence="3">
    <location>
        <begin position="449"/>
        <end position="460"/>
    </location>
</feature>
<feature type="domain" description="Protein kinase" evidence="5">
    <location>
        <begin position="1"/>
        <end position="89"/>
    </location>
</feature>
<dbReference type="PROSITE" id="PS50011">
    <property type="entry name" value="PROTEIN_KINASE_DOM"/>
    <property type="match status" value="1"/>
</dbReference>
<evidence type="ECO:0000259" key="4">
    <source>
        <dbReference type="PROSITE" id="PS50010"/>
    </source>
</evidence>
<evidence type="ECO:0000313" key="6">
    <source>
        <dbReference type="EMBL" id="KAJ3052756.1"/>
    </source>
</evidence>
<gene>
    <name evidence="6" type="primary">SPS1_2</name>
    <name evidence="6" type="ORF">HK097_005712</name>
</gene>
<comment type="caution">
    <text evidence="6">The sequence shown here is derived from an EMBL/GenBank/DDBJ whole genome shotgun (WGS) entry which is preliminary data.</text>
</comment>
<evidence type="ECO:0000256" key="2">
    <source>
        <dbReference type="ARBA" id="ARBA00022840"/>
    </source>
</evidence>
<dbReference type="InterPro" id="IPR011009">
    <property type="entry name" value="Kinase-like_dom_sf"/>
</dbReference>
<dbReference type="Pfam" id="PF00069">
    <property type="entry name" value="Pkinase"/>
    <property type="match status" value="1"/>
</dbReference>
<feature type="region of interest" description="Disordered" evidence="3">
    <location>
        <begin position="243"/>
        <end position="512"/>
    </location>
</feature>
<dbReference type="InterPro" id="IPR050629">
    <property type="entry name" value="STE20/SPS1-PAK"/>
</dbReference>
<evidence type="ECO:0000313" key="7">
    <source>
        <dbReference type="Proteomes" id="UP001212841"/>
    </source>
</evidence>
<organism evidence="6 7">
    <name type="scientific">Rhizophlyctis rosea</name>
    <dbReference type="NCBI Taxonomy" id="64517"/>
    <lineage>
        <taxon>Eukaryota</taxon>
        <taxon>Fungi</taxon>
        <taxon>Fungi incertae sedis</taxon>
        <taxon>Chytridiomycota</taxon>
        <taxon>Chytridiomycota incertae sedis</taxon>
        <taxon>Chytridiomycetes</taxon>
        <taxon>Rhizophlyctidales</taxon>
        <taxon>Rhizophlyctidaceae</taxon>
        <taxon>Rhizophlyctis</taxon>
    </lineage>
</organism>
<keyword evidence="1" id="KW-0547">Nucleotide-binding</keyword>
<feature type="compositionally biased region" description="Polar residues" evidence="3">
    <location>
        <begin position="428"/>
        <end position="444"/>
    </location>
</feature>
<accession>A0AAD5SE50</accession>
<feature type="compositionally biased region" description="Low complexity" evidence="3">
    <location>
        <begin position="413"/>
        <end position="423"/>
    </location>
</feature>
<proteinExistence type="predicted"/>
<dbReference type="EMBL" id="JADGJD010000268">
    <property type="protein sequence ID" value="KAJ3052756.1"/>
    <property type="molecule type" value="Genomic_DNA"/>
</dbReference>
<dbReference type="PANTHER" id="PTHR48012">
    <property type="entry name" value="STERILE20-LIKE KINASE, ISOFORM B-RELATED"/>
    <property type="match status" value="1"/>
</dbReference>
<feature type="compositionally biased region" description="Polar residues" evidence="3">
    <location>
        <begin position="473"/>
        <end position="484"/>
    </location>
</feature>
<dbReference type="GO" id="GO:0005737">
    <property type="term" value="C:cytoplasm"/>
    <property type="evidence" value="ECO:0007669"/>
    <property type="project" value="TreeGrafter"/>
</dbReference>
<sequence>MAPEIILNQPYGPKVDIWSLGIMAIELATRKAPRADMHPMDVLYSIPTTPSPHLEGNFSPEFKDFIDRCLQKNPDTRASTKDLLKHPFTTTERDKSLVKGIIEAIRLKKNDTTEAVDRKATGDDWWVQYNKLQEARQAAQSPVPTGPTPSHEAKTTIRPDMAKLDVRQTYGRRQQREAAHQRGAAMGPVMRRVGVMDPAARGRGGYAAQAPVAQPAPQLVPQQPPVVQQQYVYAGGESMADRRSSVEAMLASRPPHRPGSPGPNEALRMGPPRPGSPGPHEAFRTGLSRGPSPGPTGDPAGPPPPYAMMAPRPVSQPPPIRTSSPAGSAAPTAAAVRSPAANLPPPSVPVFVPSAAPTPDASKPRPSGTYAGMPQRPDASRLPPAPMFRQESGDNLEKANKRLSVQPPPKPTPTDQQPPRQRPVSAEYQKQFSRSGSNLGTSLPPNIPSIPSDSELSSSPVDVRALSSAIGRQAQQLRNSTASPNEAAASRLKPPSRSRSVSEALPPDHNLSDTLVKLLPPDLYTPSNRTLRVLRVIDELYSSELRYMETLQAVMEVYVRPLITATSGKGVILKEDQIKTIFVSFSALHPFSVEVQQVVRETVGDSTDATLDVRIVKALEEKMPLFDQLFSEYATHLCAALWEVHKALRDSSKFRDFAVHAKLDRQCGDRSLFELLTVPVGRIAQYAILFDEMAKASKNAAFIPTVNEMRKLSFEMAGSVDNCAQLILMLVHVADIPHPMILKKGQQLLIAETVDKVELGSGGTIKKRRPTRLYLLKDAIVIVKMLKDTTEPFDWLSLFEPKQVRLPKPALQYKEMLIREFVEAEAVGSKEGDGKLFSLTVNLKKGKTHVFSAPNQASRDRWVGMAMLTDNGAQTPAE</sequence>
<evidence type="ECO:0000259" key="5">
    <source>
        <dbReference type="PROSITE" id="PS50011"/>
    </source>
</evidence>
<feature type="compositionally biased region" description="Low complexity" evidence="3">
    <location>
        <begin position="349"/>
        <end position="359"/>
    </location>
</feature>
<dbReference type="GO" id="GO:0004674">
    <property type="term" value="F:protein serine/threonine kinase activity"/>
    <property type="evidence" value="ECO:0007669"/>
    <property type="project" value="TreeGrafter"/>
</dbReference>
<feature type="compositionally biased region" description="Low complexity" evidence="3">
    <location>
        <begin position="323"/>
        <end position="341"/>
    </location>
</feature>
<dbReference type="AlphaFoldDB" id="A0AAD5SE50"/>
<feature type="compositionally biased region" description="Pro residues" evidence="3">
    <location>
        <begin position="292"/>
        <end position="306"/>
    </location>
</feature>
<reference evidence="6" key="1">
    <citation type="submission" date="2020-05" db="EMBL/GenBank/DDBJ databases">
        <title>Phylogenomic resolution of chytrid fungi.</title>
        <authorList>
            <person name="Stajich J.E."/>
            <person name="Amses K."/>
            <person name="Simmons R."/>
            <person name="Seto K."/>
            <person name="Myers J."/>
            <person name="Bonds A."/>
            <person name="Quandt C.A."/>
            <person name="Barry K."/>
            <person name="Liu P."/>
            <person name="Grigoriev I."/>
            <person name="Longcore J.E."/>
            <person name="James T.Y."/>
        </authorList>
    </citation>
    <scope>NUCLEOTIDE SEQUENCE</scope>
    <source>
        <strain evidence="6">JEL0318</strain>
    </source>
</reference>
<dbReference type="InterPro" id="IPR000219">
    <property type="entry name" value="DH_dom"/>
</dbReference>